<dbReference type="SMART" id="SM00382">
    <property type="entry name" value="AAA"/>
    <property type="match status" value="1"/>
</dbReference>
<evidence type="ECO:0000256" key="3">
    <source>
        <dbReference type="ARBA" id="ARBA00022448"/>
    </source>
</evidence>
<dbReference type="Pfam" id="PF00005">
    <property type="entry name" value="ABC_tran"/>
    <property type="match status" value="1"/>
</dbReference>
<comment type="caution">
    <text evidence="10">The sequence shown here is derived from an EMBL/GenBank/DDBJ whole genome shotgun (WGS) entry which is preliminary data.</text>
</comment>
<dbReference type="FunFam" id="3.40.50.300:FF:000224">
    <property type="entry name" value="Energy-coupling factor transporter ATP-binding protein EcfA"/>
    <property type="match status" value="1"/>
</dbReference>
<dbReference type="InterPro" id="IPR003439">
    <property type="entry name" value="ABC_transporter-like_ATP-bd"/>
</dbReference>
<sequence length="284" mass="30729">MSVIRVENLRYRYPRQTELALDGVSFTVEPGEFVGIVGPNKAGKSTLCQALVGLVPHFYKGAIGGRVEVAGLDVHATPVAEVCRKAGLVFQNPFTQMSGAKFTVYEEVAFGLERAGIPRDEMIRRIEWALRLLGLWELRDRNPFALSGGQMQRLAIASVLVMQPEVLILDEPTSQLDPAGTREVFAAVSDLCRQGMTVVMAEHKVDRLAARADKVLVLDRGKVIAWGPPGEVFSLDGLTERGVAVPAVTAAARELDWRGPDGTYPVTVEAAARIGGARLGRDPG</sequence>
<evidence type="ECO:0000256" key="7">
    <source>
        <dbReference type="ARBA" id="ARBA00022967"/>
    </source>
</evidence>
<evidence type="ECO:0000256" key="6">
    <source>
        <dbReference type="ARBA" id="ARBA00022840"/>
    </source>
</evidence>
<keyword evidence="5" id="KW-0547">Nucleotide-binding</keyword>
<comment type="subcellular location">
    <subcellularLocation>
        <location evidence="1">Cell membrane</location>
        <topology evidence="1">Peripheral membrane protein</topology>
    </subcellularLocation>
</comment>
<accession>A0A1Y2T771</accession>
<dbReference type="EMBL" id="LWLV01000380">
    <property type="protein sequence ID" value="OTA41547.1"/>
    <property type="molecule type" value="Genomic_DNA"/>
</dbReference>
<dbReference type="InterPro" id="IPR050095">
    <property type="entry name" value="ECF_ABC_transporter_ATP-bd"/>
</dbReference>
<keyword evidence="3" id="KW-0813">Transport</keyword>
<reference evidence="11" key="1">
    <citation type="submission" date="2016-04" db="EMBL/GenBank/DDBJ databases">
        <authorList>
            <person name="Antunes L.P."/>
            <person name="Martins L.F."/>
            <person name="Pereira R.V."/>
            <person name="Thomas A.M."/>
            <person name="Barbosa D."/>
            <person name="Nascimento L."/>
            <person name="Silva G.M."/>
            <person name="Condomitti G.W."/>
            <person name="Digiampietri L.A."/>
            <person name="Lombardi K.C."/>
            <person name="Ramos P.L."/>
            <person name="Quaggio R.B."/>
            <person name="Oliveira J.C."/>
            <person name="Pascon R.C."/>
            <person name="Cruz J.B."/>
            <person name="Silva A.M."/>
            <person name="Setubal J.C."/>
        </authorList>
    </citation>
    <scope>NUCLEOTIDE SEQUENCE [LARGE SCALE GENOMIC DNA]</scope>
</reference>
<evidence type="ECO:0000313" key="10">
    <source>
        <dbReference type="EMBL" id="OTA41547.1"/>
    </source>
</evidence>
<dbReference type="GO" id="GO:0016887">
    <property type="term" value="F:ATP hydrolysis activity"/>
    <property type="evidence" value="ECO:0007669"/>
    <property type="project" value="InterPro"/>
</dbReference>
<name>A0A1Y2T771_SYMTR</name>
<dbReference type="InterPro" id="IPR003593">
    <property type="entry name" value="AAA+_ATPase"/>
</dbReference>
<dbReference type="GO" id="GO:0043190">
    <property type="term" value="C:ATP-binding cassette (ABC) transporter complex"/>
    <property type="evidence" value="ECO:0007669"/>
    <property type="project" value="TreeGrafter"/>
</dbReference>
<comment type="similarity">
    <text evidence="2">Belongs to the ABC transporter superfamily.</text>
</comment>
<keyword evidence="6 10" id="KW-0067">ATP-binding</keyword>
<dbReference type="SUPFAM" id="SSF52540">
    <property type="entry name" value="P-loop containing nucleoside triphosphate hydrolases"/>
    <property type="match status" value="1"/>
</dbReference>
<dbReference type="InterPro" id="IPR015856">
    <property type="entry name" value="ABC_transpr_CbiO/EcfA_su"/>
</dbReference>
<dbReference type="PROSITE" id="PS50893">
    <property type="entry name" value="ABC_TRANSPORTER_2"/>
    <property type="match status" value="1"/>
</dbReference>
<proteinExistence type="inferred from homology"/>
<keyword evidence="4" id="KW-1003">Cell membrane</keyword>
<keyword evidence="8" id="KW-0472">Membrane</keyword>
<organism evidence="10 11">
    <name type="scientific">Symbiobacterium thermophilum</name>
    <dbReference type="NCBI Taxonomy" id="2734"/>
    <lineage>
        <taxon>Bacteria</taxon>
        <taxon>Bacillati</taxon>
        <taxon>Bacillota</taxon>
        <taxon>Clostridia</taxon>
        <taxon>Eubacteriales</taxon>
        <taxon>Symbiobacteriaceae</taxon>
        <taxon>Symbiobacterium</taxon>
    </lineage>
</organism>
<dbReference type="GO" id="GO:0042626">
    <property type="term" value="F:ATPase-coupled transmembrane transporter activity"/>
    <property type="evidence" value="ECO:0007669"/>
    <property type="project" value="TreeGrafter"/>
</dbReference>
<dbReference type="Proteomes" id="UP000194267">
    <property type="component" value="Unassembled WGS sequence"/>
</dbReference>
<dbReference type="InterPro" id="IPR017871">
    <property type="entry name" value="ABC_transporter-like_CS"/>
</dbReference>
<evidence type="ECO:0000256" key="2">
    <source>
        <dbReference type="ARBA" id="ARBA00005417"/>
    </source>
</evidence>
<evidence type="ECO:0000256" key="4">
    <source>
        <dbReference type="ARBA" id="ARBA00022475"/>
    </source>
</evidence>
<dbReference type="PROSITE" id="PS00211">
    <property type="entry name" value="ABC_TRANSPORTER_1"/>
    <property type="match status" value="1"/>
</dbReference>
<dbReference type="GO" id="GO:0005524">
    <property type="term" value="F:ATP binding"/>
    <property type="evidence" value="ECO:0007669"/>
    <property type="project" value="UniProtKB-KW"/>
</dbReference>
<keyword evidence="7" id="KW-1278">Translocase</keyword>
<dbReference type="Gene3D" id="3.40.50.300">
    <property type="entry name" value="P-loop containing nucleotide triphosphate hydrolases"/>
    <property type="match status" value="1"/>
</dbReference>
<dbReference type="AlphaFoldDB" id="A0A1Y2T771"/>
<evidence type="ECO:0000256" key="5">
    <source>
        <dbReference type="ARBA" id="ARBA00022741"/>
    </source>
</evidence>
<protein>
    <submittedName>
        <fullName evidence="10">Cobalt ABC transporter ATP-binding protein</fullName>
    </submittedName>
</protein>
<dbReference type="InterPro" id="IPR027417">
    <property type="entry name" value="P-loop_NTPase"/>
</dbReference>
<dbReference type="PANTHER" id="PTHR43553">
    <property type="entry name" value="HEAVY METAL TRANSPORTER"/>
    <property type="match status" value="1"/>
</dbReference>
<evidence type="ECO:0000256" key="8">
    <source>
        <dbReference type="ARBA" id="ARBA00023136"/>
    </source>
</evidence>
<dbReference type="CDD" id="cd03225">
    <property type="entry name" value="ABC_cobalt_CbiO_domain1"/>
    <property type="match status" value="1"/>
</dbReference>
<gene>
    <name evidence="10" type="ORF">A6D92_05740</name>
</gene>
<feature type="domain" description="ABC transporter" evidence="9">
    <location>
        <begin position="4"/>
        <end position="245"/>
    </location>
</feature>
<dbReference type="PANTHER" id="PTHR43553:SF21">
    <property type="entry name" value="ABC TRANSPORTER ATP-BINDING PROTEIN MA_1418-RELATED"/>
    <property type="match status" value="1"/>
</dbReference>
<evidence type="ECO:0000259" key="9">
    <source>
        <dbReference type="PROSITE" id="PS50893"/>
    </source>
</evidence>
<evidence type="ECO:0000256" key="1">
    <source>
        <dbReference type="ARBA" id="ARBA00004202"/>
    </source>
</evidence>
<evidence type="ECO:0000313" key="11">
    <source>
        <dbReference type="Proteomes" id="UP000194267"/>
    </source>
</evidence>